<accession>A0AAV3F4C7</accession>
<feature type="domain" description="Penicillin-binding protein transpeptidase" evidence="18">
    <location>
        <begin position="292"/>
        <end position="365"/>
    </location>
</feature>
<evidence type="ECO:0000256" key="13">
    <source>
        <dbReference type="ARBA" id="ARBA00023136"/>
    </source>
</evidence>
<comment type="similarity">
    <text evidence="3">In the C-terminal section; belongs to the transpeptidase family.</text>
</comment>
<evidence type="ECO:0000256" key="6">
    <source>
        <dbReference type="ARBA" id="ARBA00022645"/>
    </source>
</evidence>
<comment type="caution">
    <text evidence="20">The sequence shown here is derived from an EMBL/GenBank/DDBJ whole genome shotgun (WGS) entry which is preliminary data.</text>
</comment>
<dbReference type="GO" id="GO:0006508">
    <property type="term" value="P:proteolysis"/>
    <property type="evidence" value="ECO:0007669"/>
    <property type="project" value="UniProtKB-KW"/>
</dbReference>
<comment type="pathway">
    <text evidence="2">Cell wall biogenesis; peptidoglycan biosynthesis.</text>
</comment>
<keyword evidence="5" id="KW-1003">Cell membrane</keyword>
<protein>
    <recommendedName>
        <fullName evidence="22">Penicillin-insensitive transglycosylase</fullName>
    </recommendedName>
</protein>
<sequence>MNDSIEGFVIYNKDKRNKPIGVISNSIECKASINKVPNRIKDFLVPIEDKRFFTHSGIDLKAIIRAFKQNLKYAQIVEGGSTITQQLSRNLLKDNSKTLKRKVIESYKAILLEKIYSKNEILDLYFDNIYFGKNIFGLRTASLVYFDKEPNYLSLNEIVFLLAILRGPNFYLCNTHKTYERIDLINQILLKNNLISNGQFQKIKQSKFKTLPAKNYLKNIPSNVIPFITNKLDFSNKIVFSSLENNYQKLADDLIKDASFDLSVIIIKNKKVVGVASSFGISHSFIHKSNVGSTLKPFLYYYARKEGISPEEKYLAQENNLNWNVNEINKYKEELTLKEALYESNNNVFINVAEKLGMDSTLEYLVDLLKLEPNLSFPSLILGATKNGISLYELAMVYNEFFNDNLDDEKLELKSILNFIFNSKFGLNIDNALLKTGTTNNDEELYALINSADTTYAFLKSNKTKLDNKQKDQGLISFIKKIFINKKASSWIL</sequence>
<feature type="domain" description="Glycosyl transferase family 51" evidence="19">
    <location>
        <begin position="28"/>
        <end position="184"/>
    </location>
</feature>
<evidence type="ECO:0000256" key="9">
    <source>
        <dbReference type="ARBA" id="ARBA00022679"/>
    </source>
</evidence>
<evidence type="ECO:0000313" key="20">
    <source>
        <dbReference type="EMBL" id="EHO13227.1"/>
    </source>
</evidence>
<evidence type="ECO:0000256" key="7">
    <source>
        <dbReference type="ARBA" id="ARBA00022670"/>
    </source>
</evidence>
<keyword evidence="13" id="KW-0472">Membrane</keyword>
<dbReference type="Gene3D" id="1.10.3810.10">
    <property type="entry name" value="Biosynthetic peptidoglycan transglycosylase-like"/>
    <property type="match status" value="1"/>
</dbReference>
<dbReference type="EMBL" id="AGEE01000011">
    <property type="protein sequence ID" value="EHO13227.1"/>
    <property type="molecule type" value="Genomic_DNA"/>
</dbReference>
<evidence type="ECO:0000256" key="8">
    <source>
        <dbReference type="ARBA" id="ARBA00022676"/>
    </source>
</evidence>
<keyword evidence="15" id="KW-0961">Cell wall biogenesis/degradation</keyword>
<keyword evidence="6" id="KW-0121">Carboxypeptidase</keyword>
<keyword evidence="10" id="KW-0378">Hydrolase</keyword>
<dbReference type="GO" id="GO:0071555">
    <property type="term" value="P:cell wall organization"/>
    <property type="evidence" value="ECO:0007669"/>
    <property type="project" value="UniProtKB-KW"/>
</dbReference>
<evidence type="ECO:0000256" key="10">
    <source>
        <dbReference type="ARBA" id="ARBA00022801"/>
    </source>
</evidence>
<dbReference type="GO" id="GO:0008360">
    <property type="term" value="P:regulation of cell shape"/>
    <property type="evidence" value="ECO:0007669"/>
    <property type="project" value="UniProtKB-KW"/>
</dbReference>
<dbReference type="InterPro" id="IPR050396">
    <property type="entry name" value="Glycosyltr_51/Transpeptidase"/>
</dbReference>
<evidence type="ECO:0008006" key="22">
    <source>
        <dbReference type="Google" id="ProtNLM"/>
    </source>
</evidence>
<comment type="subcellular location">
    <subcellularLocation>
        <location evidence="1">Cell membrane</location>
    </subcellularLocation>
</comment>
<keyword evidence="12" id="KW-0573">Peptidoglycan synthesis</keyword>
<dbReference type="GO" id="GO:0008658">
    <property type="term" value="F:penicillin binding"/>
    <property type="evidence" value="ECO:0007669"/>
    <property type="project" value="InterPro"/>
</dbReference>
<dbReference type="InterPro" id="IPR001264">
    <property type="entry name" value="Glyco_trans_51"/>
</dbReference>
<evidence type="ECO:0000256" key="1">
    <source>
        <dbReference type="ARBA" id="ARBA00004236"/>
    </source>
</evidence>
<evidence type="ECO:0000259" key="19">
    <source>
        <dbReference type="Pfam" id="PF00912"/>
    </source>
</evidence>
<dbReference type="PANTHER" id="PTHR32282:SF11">
    <property type="entry name" value="PENICILLIN-BINDING PROTEIN 1B"/>
    <property type="match status" value="1"/>
</dbReference>
<dbReference type="SUPFAM" id="SSF53955">
    <property type="entry name" value="Lysozyme-like"/>
    <property type="match status" value="1"/>
</dbReference>
<evidence type="ECO:0000256" key="2">
    <source>
        <dbReference type="ARBA" id="ARBA00004752"/>
    </source>
</evidence>
<evidence type="ECO:0000256" key="3">
    <source>
        <dbReference type="ARBA" id="ARBA00007090"/>
    </source>
</evidence>
<dbReference type="SUPFAM" id="SSF56601">
    <property type="entry name" value="beta-lactamase/transpeptidase-like"/>
    <property type="match status" value="1"/>
</dbReference>
<dbReference type="Pfam" id="PF00905">
    <property type="entry name" value="Transpeptidase"/>
    <property type="match status" value="1"/>
</dbReference>
<evidence type="ECO:0000259" key="18">
    <source>
        <dbReference type="Pfam" id="PF00905"/>
    </source>
</evidence>
<dbReference type="InterPro" id="IPR001460">
    <property type="entry name" value="PCN-bd_Tpept"/>
</dbReference>
<proteinExistence type="inferred from homology"/>
<evidence type="ECO:0000256" key="16">
    <source>
        <dbReference type="ARBA" id="ARBA00034000"/>
    </source>
</evidence>
<dbReference type="InterPro" id="IPR036950">
    <property type="entry name" value="PBP_transglycosylase"/>
</dbReference>
<evidence type="ECO:0000256" key="4">
    <source>
        <dbReference type="ARBA" id="ARBA00007739"/>
    </source>
</evidence>
<comment type="catalytic activity">
    <reaction evidence="16">
        <text>Preferential cleavage: (Ac)2-L-Lys-D-Ala-|-D-Ala. Also transpeptidation of peptidyl-alanyl moieties that are N-acyl substituents of D-alanine.</text>
        <dbReference type="EC" id="3.4.16.4"/>
    </reaction>
</comment>
<comment type="catalytic activity">
    <reaction evidence="17">
        <text>[GlcNAc-(1-&gt;4)-Mur2Ac(oyl-L-Ala-gamma-D-Glu-L-Lys-D-Ala-D-Ala)](n)-di-trans,octa-cis-undecaprenyl diphosphate + beta-D-GlcNAc-(1-&gt;4)-Mur2Ac(oyl-L-Ala-gamma-D-Glu-L-Lys-D-Ala-D-Ala)-di-trans,octa-cis-undecaprenyl diphosphate = [GlcNAc-(1-&gt;4)-Mur2Ac(oyl-L-Ala-gamma-D-Glu-L-Lys-D-Ala-D-Ala)](n+1)-di-trans,octa-cis-undecaprenyl diphosphate + di-trans,octa-cis-undecaprenyl diphosphate + H(+)</text>
        <dbReference type="Rhea" id="RHEA:23708"/>
        <dbReference type="Rhea" id="RHEA-COMP:9602"/>
        <dbReference type="Rhea" id="RHEA-COMP:9603"/>
        <dbReference type="ChEBI" id="CHEBI:15378"/>
        <dbReference type="ChEBI" id="CHEBI:58405"/>
        <dbReference type="ChEBI" id="CHEBI:60033"/>
        <dbReference type="ChEBI" id="CHEBI:78435"/>
        <dbReference type="EC" id="2.4.99.28"/>
    </reaction>
</comment>
<dbReference type="PANTHER" id="PTHR32282">
    <property type="entry name" value="BINDING PROTEIN TRANSPEPTIDASE, PUTATIVE-RELATED"/>
    <property type="match status" value="1"/>
</dbReference>
<organism evidence="20 21">
    <name type="scientific">Myroides odoratimimus CIP 101113</name>
    <dbReference type="NCBI Taxonomy" id="883154"/>
    <lineage>
        <taxon>Bacteria</taxon>
        <taxon>Pseudomonadati</taxon>
        <taxon>Bacteroidota</taxon>
        <taxon>Flavobacteriia</taxon>
        <taxon>Flavobacteriales</taxon>
        <taxon>Flavobacteriaceae</taxon>
        <taxon>Myroides</taxon>
    </lineage>
</organism>
<dbReference type="Gene3D" id="3.40.710.10">
    <property type="entry name" value="DD-peptidase/beta-lactamase superfamily"/>
    <property type="match status" value="1"/>
</dbReference>
<keyword evidence="11" id="KW-0133">Cell shape</keyword>
<dbReference type="GO" id="GO:0009002">
    <property type="term" value="F:serine-type D-Ala-D-Ala carboxypeptidase activity"/>
    <property type="evidence" value="ECO:0007669"/>
    <property type="project" value="UniProtKB-EC"/>
</dbReference>
<evidence type="ECO:0000256" key="15">
    <source>
        <dbReference type="ARBA" id="ARBA00023316"/>
    </source>
</evidence>
<evidence type="ECO:0000256" key="5">
    <source>
        <dbReference type="ARBA" id="ARBA00022475"/>
    </source>
</evidence>
<dbReference type="Pfam" id="PF00912">
    <property type="entry name" value="Transgly"/>
    <property type="match status" value="1"/>
</dbReference>
<dbReference type="GO" id="GO:0030288">
    <property type="term" value="C:outer membrane-bounded periplasmic space"/>
    <property type="evidence" value="ECO:0007669"/>
    <property type="project" value="TreeGrafter"/>
</dbReference>
<keyword evidence="9" id="KW-0808">Transferase</keyword>
<evidence type="ECO:0000256" key="11">
    <source>
        <dbReference type="ARBA" id="ARBA00022960"/>
    </source>
</evidence>
<dbReference type="AlphaFoldDB" id="A0AAV3F4C7"/>
<dbReference type="GO" id="GO:0008955">
    <property type="term" value="F:peptidoglycan glycosyltransferase activity"/>
    <property type="evidence" value="ECO:0007669"/>
    <property type="project" value="UniProtKB-EC"/>
</dbReference>
<dbReference type="RefSeq" id="WP_006263260.1">
    <property type="nucleotide sequence ID" value="NZ_JH590837.1"/>
</dbReference>
<evidence type="ECO:0000313" key="21">
    <source>
        <dbReference type="Proteomes" id="UP000004834"/>
    </source>
</evidence>
<comment type="similarity">
    <text evidence="4">In the N-terminal section; belongs to the glycosyltransferase 51 family.</text>
</comment>
<keyword evidence="8" id="KW-0328">Glycosyltransferase</keyword>
<gene>
    <name evidence="20" type="ORF">HMPREF9715_01382</name>
</gene>
<dbReference type="InterPro" id="IPR023346">
    <property type="entry name" value="Lysozyme-like_dom_sf"/>
</dbReference>
<reference evidence="20 21" key="1">
    <citation type="submission" date="2011-11" db="EMBL/GenBank/DDBJ databases">
        <title>The Genome Sequence of Myroides odoratimimus CIP 101113.</title>
        <authorList>
            <person name="Earl A."/>
            <person name="Ward D."/>
            <person name="Feldgarden M."/>
            <person name="Gevers D."/>
            <person name="Huys G."/>
            <person name="Young S.K."/>
            <person name="Zeng Q."/>
            <person name="Gargeya S."/>
            <person name="Fitzgerald M."/>
            <person name="Haas B."/>
            <person name="Abouelleil A."/>
            <person name="Alvarado L."/>
            <person name="Arachchi H.M."/>
            <person name="Berlin A."/>
            <person name="Brown A."/>
            <person name="Chapman S.B."/>
            <person name="Chen Z."/>
            <person name="Dunbar C."/>
            <person name="Freedman E."/>
            <person name="Gearin G."/>
            <person name="Goldberg J."/>
            <person name="Griggs A."/>
            <person name="Gujja S."/>
            <person name="Heiman D."/>
            <person name="Howarth C."/>
            <person name="Larson L."/>
            <person name="Lui A."/>
            <person name="MacDonald P.J.P."/>
            <person name="Montmayeur A."/>
            <person name="Murphy C."/>
            <person name="Neiman D."/>
            <person name="Pearson M."/>
            <person name="Priest M."/>
            <person name="Roberts A."/>
            <person name="Saif S."/>
            <person name="Shea T."/>
            <person name="Shenoy N."/>
            <person name="Sisk P."/>
            <person name="Stolte C."/>
            <person name="Sykes S."/>
            <person name="Wortman J."/>
            <person name="Nusbaum C."/>
            <person name="Birren B."/>
        </authorList>
    </citation>
    <scope>NUCLEOTIDE SEQUENCE [LARGE SCALE GENOMIC DNA]</scope>
    <source>
        <strain evidence="20 21">CIP 101113</strain>
    </source>
</reference>
<keyword evidence="14" id="KW-0511">Multifunctional enzyme</keyword>
<keyword evidence="7" id="KW-0645">Protease</keyword>
<dbReference type="Proteomes" id="UP000004834">
    <property type="component" value="Unassembled WGS sequence"/>
</dbReference>
<evidence type="ECO:0000256" key="14">
    <source>
        <dbReference type="ARBA" id="ARBA00023268"/>
    </source>
</evidence>
<dbReference type="GO" id="GO:0005886">
    <property type="term" value="C:plasma membrane"/>
    <property type="evidence" value="ECO:0007669"/>
    <property type="project" value="UniProtKB-SubCell"/>
</dbReference>
<dbReference type="GO" id="GO:0009252">
    <property type="term" value="P:peptidoglycan biosynthetic process"/>
    <property type="evidence" value="ECO:0007669"/>
    <property type="project" value="UniProtKB-KW"/>
</dbReference>
<dbReference type="InterPro" id="IPR012338">
    <property type="entry name" value="Beta-lactam/transpept-like"/>
</dbReference>
<evidence type="ECO:0000256" key="17">
    <source>
        <dbReference type="ARBA" id="ARBA00049902"/>
    </source>
</evidence>
<name>A0AAV3F4C7_9FLAO</name>
<evidence type="ECO:0000256" key="12">
    <source>
        <dbReference type="ARBA" id="ARBA00022984"/>
    </source>
</evidence>